<dbReference type="Proteomes" id="UP000499080">
    <property type="component" value="Unassembled WGS sequence"/>
</dbReference>
<proteinExistence type="predicted"/>
<gene>
    <name evidence="1" type="ORF">AVEN_81635_1</name>
</gene>
<protein>
    <submittedName>
        <fullName evidence="1">Uncharacterized protein</fullName>
    </submittedName>
</protein>
<accession>A0A4Y2HF50</accession>
<dbReference type="AlphaFoldDB" id="A0A4Y2HF50"/>
<organism evidence="1 2">
    <name type="scientific">Araneus ventricosus</name>
    <name type="common">Orbweaver spider</name>
    <name type="synonym">Epeira ventricosa</name>
    <dbReference type="NCBI Taxonomy" id="182803"/>
    <lineage>
        <taxon>Eukaryota</taxon>
        <taxon>Metazoa</taxon>
        <taxon>Ecdysozoa</taxon>
        <taxon>Arthropoda</taxon>
        <taxon>Chelicerata</taxon>
        <taxon>Arachnida</taxon>
        <taxon>Araneae</taxon>
        <taxon>Araneomorphae</taxon>
        <taxon>Entelegynae</taxon>
        <taxon>Araneoidea</taxon>
        <taxon>Araneidae</taxon>
        <taxon>Araneus</taxon>
    </lineage>
</organism>
<sequence>MFRLCRSYLEVCLRCSQWMVKNACELLSTVVRVYPVHLDFCFPYNLGNKHMLLSCSIQPRSRMLFN</sequence>
<comment type="caution">
    <text evidence="1">The sequence shown here is derived from an EMBL/GenBank/DDBJ whole genome shotgun (WGS) entry which is preliminary data.</text>
</comment>
<name>A0A4Y2HF50_ARAVE</name>
<evidence type="ECO:0000313" key="2">
    <source>
        <dbReference type="Proteomes" id="UP000499080"/>
    </source>
</evidence>
<keyword evidence="2" id="KW-1185">Reference proteome</keyword>
<dbReference type="EMBL" id="BGPR01001897">
    <property type="protein sequence ID" value="GBM63907.1"/>
    <property type="molecule type" value="Genomic_DNA"/>
</dbReference>
<evidence type="ECO:0000313" key="1">
    <source>
        <dbReference type="EMBL" id="GBM63907.1"/>
    </source>
</evidence>
<reference evidence="1 2" key="1">
    <citation type="journal article" date="2019" name="Sci. Rep.">
        <title>Orb-weaving spider Araneus ventricosus genome elucidates the spidroin gene catalogue.</title>
        <authorList>
            <person name="Kono N."/>
            <person name="Nakamura H."/>
            <person name="Ohtoshi R."/>
            <person name="Moran D.A.P."/>
            <person name="Shinohara A."/>
            <person name="Yoshida Y."/>
            <person name="Fujiwara M."/>
            <person name="Mori M."/>
            <person name="Tomita M."/>
            <person name="Arakawa K."/>
        </authorList>
    </citation>
    <scope>NUCLEOTIDE SEQUENCE [LARGE SCALE GENOMIC DNA]</scope>
</reference>